<keyword evidence="2" id="KW-0012">Acyltransferase</keyword>
<organism evidence="2">
    <name type="scientific">Streptomyces sp. Y1</name>
    <dbReference type="NCBI Taxonomy" id="3238634"/>
    <lineage>
        <taxon>Bacteria</taxon>
        <taxon>Bacillati</taxon>
        <taxon>Actinomycetota</taxon>
        <taxon>Actinomycetes</taxon>
        <taxon>Kitasatosporales</taxon>
        <taxon>Streptomycetaceae</taxon>
        <taxon>Streptomyces</taxon>
    </lineage>
</organism>
<feature type="domain" description="N-acetyltransferase" evidence="1">
    <location>
        <begin position="19"/>
        <end position="183"/>
    </location>
</feature>
<reference evidence="2" key="1">
    <citation type="submission" date="2024-07" db="EMBL/GenBank/DDBJ databases">
        <authorList>
            <person name="Yu S.T."/>
        </authorList>
    </citation>
    <scope>NUCLEOTIDE SEQUENCE</scope>
    <source>
        <strain evidence="2">Y1</strain>
    </source>
</reference>
<dbReference type="GO" id="GO:0016747">
    <property type="term" value="F:acyltransferase activity, transferring groups other than amino-acyl groups"/>
    <property type="evidence" value="ECO:0007669"/>
    <property type="project" value="InterPro"/>
</dbReference>
<dbReference type="RefSeq" id="WP_369185831.1">
    <property type="nucleotide sequence ID" value="NZ_CP163445.1"/>
</dbReference>
<evidence type="ECO:0000259" key="1">
    <source>
        <dbReference type="PROSITE" id="PS51186"/>
    </source>
</evidence>
<protein>
    <submittedName>
        <fullName evidence="2">GNAT family N-acetyltransferase</fullName>
        <ecNumber evidence="2">2.3.1.-</ecNumber>
    </submittedName>
</protein>
<name>A0AB39TXH7_9ACTN</name>
<dbReference type="EC" id="2.3.1.-" evidence="2"/>
<dbReference type="Pfam" id="PF00583">
    <property type="entry name" value="Acetyltransf_1"/>
    <property type="match status" value="1"/>
</dbReference>
<dbReference type="AlphaFoldDB" id="A0AB39TXH7"/>
<dbReference type="SUPFAM" id="SSF55729">
    <property type="entry name" value="Acyl-CoA N-acyltransferases (Nat)"/>
    <property type="match status" value="1"/>
</dbReference>
<dbReference type="InterPro" id="IPR016181">
    <property type="entry name" value="Acyl_CoA_acyltransferase"/>
</dbReference>
<gene>
    <name evidence="2" type="ORF">AB2U05_37425</name>
</gene>
<accession>A0AB39TXH7</accession>
<dbReference type="PROSITE" id="PS51186">
    <property type="entry name" value="GNAT"/>
    <property type="match status" value="1"/>
</dbReference>
<dbReference type="InterPro" id="IPR000182">
    <property type="entry name" value="GNAT_dom"/>
</dbReference>
<dbReference type="EMBL" id="CP163445">
    <property type="protein sequence ID" value="XDQ83789.1"/>
    <property type="molecule type" value="Genomic_DNA"/>
</dbReference>
<proteinExistence type="predicted"/>
<keyword evidence="2" id="KW-0808">Transferase</keyword>
<evidence type="ECO:0000313" key="2">
    <source>
        <dbReference type="EMBL" id="XDQ83789.1"/>
    </source>
</evidence>
<dbReference type="Gene3D" id="3.40.630.30">
    <property type="match status" value="1"/>
</dbReference>
<sequence>MAAQPKTLTVSYHNAESLPAVEPLLLDLYAEIYAAEAATDPFFSVERFTDRLHRHAAAPRWGCALGEVDGQAIGYAYGFARTADYRWAGLVSTVPGVDLEEHDTRTFALCEVMVRADFRGTGTARTLHEELLSHRIEERSNLLVDEEHPRVRALYERWGYTEMGIMQPYPDSPRYVSMWRPIIL</sequence>